<gene>
    <name evidence="2" type="ORF">HBE96_17375</name>
</gene>
<feature type="region of interest" description="Disordered" evidence="1">
    <location>
        <begin position="36"/>
        <end position="66"/>
    </location>
</feature>
<organism evidence="2 3">
    <name type="scientific">Clostridium muellerianum</name>
    <dbReference type="NCBI Taxonomy" id="2716538"/>
    <lineage>
        <taxon>Bacteria</taxon>
        <taxon>Bacillati</taxon>
        <taxon>Bacillota</taxon>
        <taxon>Clostridia</taxon>
        <taxon>Eubacteriales</taxon>
        <taxon>Clostridiaceae</taxon>
        <taxon>Clostridium</taxon>
    </lineage>
</organism>
<evidence type="ECO:0000313" key="2">
    <source>
        <dbReference type="EMBL" id="NMM64394.1"/>
    </source>
</evidence>
<protein>
    <submittedName>
        <fullName evidence="2">Uncharacterized protein</fullName>
    </submittedName>
</protein>
<accession>A0A7Y0HNW1</accession>
<evidence type="ECO:0000313" key="3">
    <source>
        <dbReference type="Proteomes" id="UP000537131"/>
    </source>
</evidence>
<feature type="compositionally biased region" description="Basic and acidic residues" evidence="1">
    <location>
        <begin position="50"/>
        <end position="66"/>
    </location>
</feature>
<dbReference type="Proteomes" id="UP000537131">
    <property type="component" value="Unassembled WGS sequence"/>
</dbReference>
<sequence>MKLQFLNAIRIVANENKNEIAHLKSLGYKEIEEVIEDEEKNNDDEEVEKVEETPKTKGKNKNKEEE</sequence>
<dbReference type="RefSeq" id="WP_169298975.1">
    <property type="nucleotide sequence ID" value="NZ_JABBNI010000036.1"/>
</dbReference>
<name>A0A7Y0HNW1_9CLOT</name>
<proteinExistence type="predicted"/>
<dbReference type="AlphaFoldDB" id="A0A7Y0HNW1"/>
<dbReference type="EMBL" id="JABBNI010000036">
    <property type="protein sequence ID" value="NMM64394.1"/>
    <property type="molecule type" value="Genomic_DNA"/>
</dbReference>
<evidence type="ECO:0000256" key="1">
    <source>
        <dbReference type="SAM" id="MobiDB-lite"/>
    </source>
</evidence>
<comment type="caution">
    <text evidence="2">The sequence shown here is derived from an EMBL/GenBank/DDBJ whole genome shotgun (WGS) entry which is preliminary data.</text>
</comment>
<feature type="compositionally biased region" description="Acidic residues" evidence="1">
    <location>
        <begin position="36"/>
        <end position="49"/>
    </location>
</feature>
<keyword evidence="3" id="KW-1185">Reference proteome</keyword>
<reference evidence="2 3" key="1">
    <citation type="submission" date="2020-06" db="EMBL/GenBank/DDBJ databases">
        <title>Complete Genome Sequence of Clostridium muelleri sp. nov. P21T, an Acid-Alcohol Producing Acetogen Isolated from Old Hay.</title>
        <authorList>
            <person name="Duncan K.E."/>
            <person name="Tanner R.S."/>
        </authorList>
    </citation>
    <scope>NUCLEOTIDE SEQUENCE [LARGE SCALE GENOMIC DNA]</scope>
    <source>
        <strain evidence="2 3">P21</strain>
    </source>
</reference>